<dbReference type="GeneID" id="43653628"/>
<dbReference type="EMBL" id="ML737928">
    <property type="protein sequence ID" value="KAE8358093.1"/>
    <property type="molecule type" value="Genomic_DNA"/>
</dbReference>
<evidence type="ECO:0000313" key="2">
    <source>
        <dbReference type="EMBL" id="KAE8358093.1"/>
    </source>
</evidence>
<sequence length="51" mass="5914">MEWYFDAGVMMTVSNLRERLTRLPSCHVKDRRPTPSPTASLYTINEDENAL</sequence>
<accession>A0A5N6ZLK0</accession>
<name>A0A5N6ZLK0_9EURO</name>
<evidence type="ECO:0000313" key="3">
    <source>
        <dbReference type="Proteomes" id="UP000326268"/>
    </source>
</evidence>
<dbReference type="AlphaFoldDB" id="A0A5N6ZLK0"/>
<dbReference type="RefSeq" id="XP_031921174.1">
    <property type="nucleotide sequence ID" value="XM_032069182.1"/>
</dbReference>
<organism evidence="2 3">
    <name type="scientific">Aspergillus caelatus</name>
    <dbReference type="NCBI Taxonomy" id="61420"/>
    <lineage>
        <taxon>Eukaryota</taxon>
        <taxon>Fungi</taxon>
        <taxon>Dikarya</taxon>
        <taxon>Ascomycota</taxon>
        <taxon>Pezizomycotina</taxon>
        <taxon>Eurotiomycetes</taxon>
        <taxon>Eurotiomycetidae</taxon>
        <taxon>Eurotiales</taxon>
        <taxon>Aspergillaceae</taxon>
        <taxon>Aspergillus</taxon>
        <taxon>Aspergillus subgen. Circumdati</taxon>
    </lineage>
</organism>
<proteinExistence type="predicted"/>
<dbReference type="Proteomes" id="UP000326268">
    <property type="component" value="Unassembled WGS sequence"/>
</dbReference>
<gene>
    <name evidence="2" type="ORF">BDV27DRAFT_138228</name>
</gene>
<protein>
    <submittedName>
        <fullName evidence="2">Uncharacterized protein</fullName>
    </submittedName>
</protein>
<evidence type="ECO:0000256" key="1">
    <source>
        <dbReference type="SAM" id="MobiDB-lite"/>
    </source>
</evidence>
<keyword evidence="3" id="KW-1185">Reference proteome</keyword>
<feature type="region of interest" description="Disordered" evidence="1">
    <location>
        <begin position="27"/>
        <end position="51"/>
    </location>
</feature>
<reference evidence="2 3" key="1">
    <citation type="submission" date="2019-04" db="EMBL/GenBank/DDBJ databases">
        <title>Friends and foes A comparative genomics studyof 23 Aspergillus species from section Flavi.</title>
        <authorList>
            <consortium name="DOE Joint Genome Institute"/>
            <person name="Kjaerbolling I."/>
            <person name="Vesth T."/>
            <person name="Frisvad J.C."/>
            <person name="Nybo J.L."/>
            <person name="Theobald S."/>
            <person name="Kildgaard S."/>
            <person name="Isbrandt T."/>
            <person name="Kuo A."/>
            <person name="Sato A."/>
            <person name="Lyhne E.K."/>
            <person name="Kogle M.E."/>
            <person name="Wiebenga A."/>
            <person name="Kun R.S."/>
            <person name="Lubbers R.J."/>
            <person name="Makela M.R."/>
            <person name="Barry K."/>
            <person name="Chovatia M."/>
            <person name="Clum A."/>
            <person name="Daum C."/>
            <person name="Haridas S."/>
            <person name="He G."/>
            <person name="LaButti K."/>
            <person name="Lipzen A."/>
            <person name="Mondo S."/>
            <person name="Riley R."/>
            <person name="Salamov A."/>
            <person name="Simmons B.A."/>
            <person name="Magnuson J.K."/>
            <person name="Henrissat B."/>
            <person name="Mortensen U.H."/>
            <person name="Larsen T.O."/>
            <person name="Devries R.P."/>
            <person name="Grigoriev I.V."/>
            <person name="Machida M."/>
            <person name="Baker S.E."/>
            <person name="Andersen M.R."/>
        </authorList>
    </citation>
    <scope>NUCLEOTIDE SEQUENCE [LARGE SCALE GENOMIC DNA]</scope>
    <source>
        <strain evidence="2 3">CBS 763.97</strain>
    </source>
</reference>